<reference evidence="1" key="1">
    <citation type="submission" date="2021-02" db="EMBL/GenBank/DDBJ databases">
        <authorList>
            <person name="Dougan E. K."/>
            <person name="Rhodes N."/>
            <person name="Thang M."/>
            <person name="Chan C."/>
        </authorList>
    </citation>
    <scope>NUCLEOTIDE SEQUENCE</scope>
</reference>
<evidence type="ECO:0000313" key="1">
    <source>
        <dbReference type="EMBL" id="CAE6954618.1"/>
    </source>
</evidence>
<comment type="caution">
    <text evidence="1">The sequence shown here is derived from an EMBL/GenBank/DDBJ whole genome shotgun (WGS) entry which is preliminary data.</text>
</comment>
<dbReference type="OrthoDB" id="2016582at2759"/>
<name>A0A812HM25_9DINO</name>
<dbReference type="PANTHER" id="PTHR48462:SF1">
    <property type="entry name" value="PROTEIN, PUTATIVE-RELATED"/>
    <property type="match status" value="1"/>
</dbReference>
<protein>
    <recommendedName>
        <fullName evidence="3">Reverse transcriptase domain-containing protein</fullName>
    </recommendedName>
</protein>
<gene>
    <name evidence="1" type="ORF">SNAT2548_LOCUS1689</name>
</gene>
<dbReference type="AlphaFoldDB" id="A0A812HM25"/>
<dbReference type="EMBL" id="CAJNDS010000097">
    <property type="protein sequence ID" value="CAE6954618.1"/>
    <property type="molecule type" value="Genomic_DNA"/>
</dbReference>
<proteinExistence type="predicted"/>
<keyword evidence="2" id="KW-1185">Reference proteome</keyword>
<evidence type="ECO:0000313" key="2">
    <source>
        <dbReference type="Proteomes" id="UP000604046"/>
    </source>
</evidence>
<evidence type="ECO:0008006" key="3">
    <source>
        <dbReference type="Google" id="ProtNLM"/>
    </source>
</evidence>
<dbReference type="PANTHER" id="PTHR48462">
    <property type="entry name" value="PROTEIN, PUTATIVE-RELATED"/>
    <property type="match status" value="1"/>
</dbReference>
<sequence length="484" mass="53540">MGTVWRKLVFKTTFLLDKESIQSRLAPQQVAVGIRSGAEAMIHAARAWIRANNHKTDYVLLQRDISNAYNSVHTHMFLDECYQYATASSKFAEFCYGAPNHLVYHGRLMQSARGQQGCPLMGSLFCLARKRMYEEAYGNAGGSHACFDPEFADDGFCGGPVASVWAIFEQEIALAEKYGLHFDMGKTTLYLLSGEAFHADLRPFQALGIRIVKGIDIQMLQVPISGREDFYAEWNRLKIAAIDEAVTAIEQLPHKHVALHLLQKCMSFPKLSYCSRTISRSHLQPLLEAHSERIRVALQYLLGRQLTDRQWIQATLPTKAGGLGLTIDRIAVQGGFISRADIAMVCSCRSTKEQVRGMLGIAGDMGIDPIEESATRSLRQLLPTSILGDGPNVLKQRDLNQAAIEKSGAYLLQALPAGEVARFQACRAPWADGWLNVVPSSCFDTLLSNVAVVDSISLRLGLEVLEKANMCPFCPQALDLLGHH</sequence>
<organism evidence="1 2">
    <name type="scientific">Symbiodinium natans</name>
    <dbReference type="NCBI Taxonomy" id="878477"/>
    <lineage>
        <taxon>Eukaryota</taxon>
        <taxon>Sar</taxon>
        <taxon>Alveolata</taxon>
        <taxon>Dinophyceae</taxon>
        <taxon>Suessiales</taxon>
        <taxon>Symbiodiniaceae</taxon>
        <taxon>Symbiodinium</taxon>
    </lineage>
</organism>
<dbReference type="Proteomes" id="UP000604046">
    <property type="component" value="Unassembled WGS sequence"/>
</dbReference>
<accession>A0A812HM25</accession>